<reference evidence="1 2" key="1">
    <citation type="submission" date="2017-06" db="EMBL/GenBank/DDBJ databases">
        <title>Ant-infecting Ophiocordyceps genomes reveal a high diversity of potential behavioral manipulation genes and a possible major role for enterotoxins.</title>
        <authorList>
            <person name="De Bekker C."/>
            <person name="Evans H.C."/>
            <person name="Brachmann A."/>
            <person name="Hughes D.P."/>
        </authorList>
    </citation>
    <scope>NUCLEOTIDE SEQUENCE [LARGE SCALE GENOMIC DNA]</scope>
    <source>
        <strain evidence="1 2">Map64</strain>
    </source>
</reference>
<comment type="caution">
    <text evidence="1">The sequence shown here is derived from an EMBL/GenBank/DDBJ whole genome shotgun (WGS) entry which is preliminary data.</text>
</comment>
<organism evidence="1 2">
    <name type="scientific">Ophiocordyceps australis</name>
    <dbReference type="NCBI Taxonomy" id="1399860"/>
    <lineage>
        <taxon>Eukaryota</taxon>
        <taxon>Fungi</taxon>
        <taxon>Dikarya</taxon>
        <taxon>Ascomycota</taxon>
        <taxon>Pezizomycotina</taxon>
        <taxon>Sordariomycetes</taxon>
        <taxon>Hypocreomycetidae</taxon>
        <taxon>Hypocreales</taxon>
        <taxon>Ophiocordycipitaceae</taxon>
        <taxon>Ophiocordyceps</taxon>
    </lineage>
</organism>
<keyword evidence="2" id="KW-1185">Reference proteome</keyword>
<accession>A0A2C5YAC1</accession>
<protein>
    <submittedName>
        <fullName evidence="1">Uncharacterized protein</fullName>
    </submittedName>
</protein>
<evidence type="ECO:0000313" key="2">
    <source>
        <dbReference type="Proteomes" id="UP000226192"/>
    </source>
</evidence>
<dbReference type="AlphaFoldDB" id="A0A2C5YAC1"/>
<gene>
    <name evidence="1" type="ORF">CDD81_7500</name>
</gene>
<dbReference type="EMBL" id="NJET01000008">
    <property type="protein sequence ID" value="PHH66445.1"/>
    <property type="molecule type" value="Genomic_DNA"/>
</dbReference>
<evidence type="ECO:0000313" key="1">
    <source>
        <dbReference type="EMBL" id="PHH66445.1"/>
    </source>
</evidence>
<dbReference type="Proteomes" id="UP000226192">
    <property type="component" value="Unassembled WGS sequence"/>
</dbReference>
<dbReference type="STRING" id="1399860.A0A2C5YAC1"/>
<sequence length="165" mass="18113">MNELKAELSHVALQANESARQQLQTELEELRHVVNSSMVPATKPQEADSQDVLEALHNGLGSLRQEILRPRPETSEILDAIQDGLNEVRAGLDRVTNKPVDFSANDEILEALQSGLESVRADIETLRESKSETAVAAVATRQGEAPEQAIVPAEMVKQDDIKKLE</sequence>
<name>A0A2C5YAC1_9HYPO</name>
<proteinExistence type="predicted"/>